<evidence type="ECO:0000259" key="3">
    <source>
        <dbReference type="Pfam" id="PF18962"/>
    </source>
</evidence>
<evidence type="ECO:0000256" key="2">
    <source>
        <dbReference type="SAM" id="SignalP"/>
    </source>
</evidence>
<evidence type="ECO:0000313" key="4">
    <source>
        <dbReference type="EMBL" id="GAA4891660.1"/>
    </source>
</evidence>
<feature type="domain" description="Secretion system C-terminal sorting" evidence="3">
    <location>
        <begin position="406"/>
        <end position="474"/>
    </location>
</feature>
<sequence length="477" mass="50638">MTKKITFLFFLLTAALGYSQACTGTSSDTVQGSFNYNYSFETIGGTNVKIIFEILDTFPGLVGQLQQPGGVFTNMTDTGGQTYEVTLAGQVDGTPLTFNFFGPFAGGQIAQTIEYNYTVGDTCTATPSEEDVTLSDLQVDGATITGFSPALTSYSISVGLGDPIPQITSVTTTEALATVGTITQASAVPGSASFDVTSEDTTITTTYTVNFILIGPAIAAPTPPNRAPADVISIYSDAYTDTTIDNFDFGLCSASPSVAEEIIAGNPTQHFLGQGCQGIDFQNNRIDASAFTHVHFDFYTDETNIIGKVFNIKLVDWAGNPTEAGSTGLEVIFNDGTSPALVAGTWVSIDVDISSLGGLVLGNLTRNDVAQLHITSNLSNAWYDNLYLHKNTTLGLQDVAALKVKVFPNPTQASWNIRTENVNMSSIKVFDVLGKNVLSLTPNKTDTVIDGSSLRSGLYFAQIKTDTGISSIKLIKN</sequence>
<keyword evidence="5" id="KW-1185">Reference proteome</keyword>
<dbReference type="RefSeq" id="WP_345273507.1">
    <property type="nucleotide sequence ID" value="NZ_BAABJH010000001.1"/>
</dbReference>
<dbReference type="Pfam" id="PF18962">
    <property type="entry name" value="Por_Secre_tail"/>
    <property type="match status" value="1"/>
</dbReference>
<dbReference type="InterPro" id="IPR026444">
    <property type="entry name" value="Secre_tail"/>
</dbReference>
<name>A0ABP9F377_9FLAO</name>
<dbReference type="Proteomes" id="UP001500433">
    <property type="component" value="Unassembled WGS sequence"/>
</dbReference>
<gene>
    <name evidence="4" type="ORF">GCM10023311_15090</name>
</gene>
<proteinExistence type="predicted"/>
<keyword evidence="1 2" id="KW-0732">Signal</keyword>
<evidence type="ECO:0000256" key="1">
    <source>
        <dbReference type="ARBA" id="ARBA00022729"/>
    </source>
</evidence>
<accession>A0ABP9F377</accession>
<protein>
    <recommendedName>
        <fullName evidence="3">Secretion system C-terminal sorting domain-containing protein</fullName>
    </recommendedName>
</protein>
<evidence type="ECO:0000313" key="5">
    <source>
        <dbReference type="Proteomes" id="UP001500433"/>
    </source>
</evidence>
<reference evidence="5" key="1">
    <citation type="journal article" date="2019" name="Int. J. Syst. Evol. Microbiol.">
        <title>The Global Catalogue of Microorganisms (GCM) 10K type strain sequencing project: providing services to taxonomists for standard genome sequencing and annotation.</title>
        <authorList>
            <consortium name="The Broad Institute Genomics Platform"/>
            <consortium name="The Broad Institute Genome Sequencing Center for Infectious Disease"/>
            <person name="Wu L."/>
            <person name="Ma J."/>
        </authorList>
    </citation>
    <scope>NUCLEOTIDE SEQUENCE [LARGE SCALE GENOMIC DNA]</scope>
    <source>
        <strain evidence="5">JCM 18274</strain>
    </source>
</reference>
<feature type="signal peptide" evidence="2">
    <location>
        <begin position="1"/>
        <end position="21"/>
    </location>
</feature>
<comment type="caution">
    <text evidence="4">The sequence shown here is derived from an EMBL/GenBank/DDBJ whole genome shotgun (WGS) entry which is preliminary data.</text>
</comment>
<organism evidence="4 5">
    <name type="scientific">Flaviramulus aquimarinus</name>
    <dbReference type="NCBI Taxonomy" id="1170456"/>
    <lineage>
        <taxon>Bacteria</taxon>
        <taxon>Pseudomonadati</taxon>
        <taxon>Bacteroidota</taxon>
        <taxon>Flavobacteriia</taxon>
        <taxon>Flavobacteriales</taxon>
        <taxon>Flavobacteriaceae</taxon>
        <taxon>Flaviramulus</taxon>
    </lineage>
</organism>
<feature type="chain" id="PRO_5045353235" description="Secretion system C-terminal sorting domain-containing protein" evidence="2">
    <location>
        <begin position="22"/>
        <end position="477"/>
    </location>
</feature>
<dbReference type="NCBIfam" id="TIGR04183">
    <property type="entry name" value="Por_Secre_tail"/>
    <property type="match status" value="1"/>
</dbReference>
<dbReference type="EMBL" id="BAABJH010000001">
    <property type="protein sequence ID" value="GAA4891660.1"/>
    <property type="molecule type" value="Genomic_DNA"/>
</dbReference>